<dbReference type="Proteomes" id="UP001199106">
    <property type="component" value="Unassembled WGS sequence"/>
</dbReference>
<feature type="compositionally biased region" description="Polar residues" evidence="1">
    <location>
        <begin position="63"/>
        <end position="72"/>
    </location>
</feature>
<feature type="region of interest" description="Disordered" evidence="1">
    <location>
        <begin position="63"/>
        <end position="96"/>
    </location>
</feature>
<name>A0AAD4NQI3_9PLEO</name>
<reference evidence="2" key="1">
    <citation type="submission" date="2021-07" db="EMBL/GenBank/DDBJ databases">
        <title>Genome Resource of American Ginseng Black Spot Pathogen Alternaria panax.</title>
        <authorList>
            <person name="Qiu C."/>
            <person name="Wang W."/>
            <person name="Liu Z."/>
        </authorList>
    </citation>
    <scope>NUCLEOTIDE SEQUENCE</scope>
    <source>
        <strain evidence="2">BNCC115425</strain>
    </source>
</reference>
<dbReference type="AlphaFoldDB" id="A0AAD4NQI3"/>
<keyword evidence="3" id="KW-1185">Reference proteome</keyword>
<evidence type="ECO:0000313" key="2">
    <source>
        <dbReference type="EMBL" id="KAG9193056.1"/>
    </source>
</evidence>
<comment type="caution">
    <text evidence="2">The sequence shown here is derived from an EMBL/GenBank/DDBJ whole genome shotgun (WGS) entry which is preliminary data.</text>
</comment>
<gene>
    <name evidence="2" type="ORF">G6011_03091</name>
</gene>
<accession>A0AAD4NQI3</accession>
<sequence>MRRRRADAANCAVIWIPRGADSGGYCVIDHGNLRRGRAFFPYYPSTALTRAIDNFSLAYSTTGRTPVMSSNASPPPDKDTNEGSSDNNGGKKGGKTTKVLAKPLETVYSDDDDDDDVCLAPPLLVGGHKIPAGDIVKPSWRSTLRYRPLTQVCKQIRTEYRPVWLRKSCFCMELSTITQFIDTCYPKVADYQNAPKRLFISWDHVKIIDDSEDDYDDYDDYSHQDEEKSCEDVLTDITLLVRLRAHCPTFTAKFVSHRILEDDMPNLSCEDCGHSIHCGCNTDCDHEGAIEWALWRMETSYLYLQVLNNFLANSNDYWLKMICGIVGKTTLVQFTFDIHTQRPTIYIRFSTGQNPKAFQLKNMYKSALAFPNRSGMMDLEQREAIDYVVGEVADKYTRHASHCLFQVRTYN</sequence>
<organism evidence="2 3">
    <name type="scientific">Alternaria panax</name>
    <dbReference type="NCBI Taxonomy" id="48097"/>
    <lineage>
        <taxon>Eukaryota</taxon>
        <taxon>Fungi</taxon>
        <taxon>Dikarya</taxon>
        <taxon>Ascomycota</taxon>
        <taxon>Pezizomycotina</taxon>
        <taxon>Dothideomycetes</taxon>
        <taxon>Pleosporomycetidae</taxon>
        <taxon>Pleosporales</taxon>
        <taxon>Pleosporineae</taxon>
        <taxon>Pleosporaceae</taxon>
        <taxon>Alternaria</taxon>
        <taxon>Alternaria sect. Panax</taxon>
    </lineage>
</organism>
<dbReference type="EMBL" id="JAANER010000002">
    <property type="protein sequence ID" value="KAG9193056.1"/>
    <property type="molecule type" value="Genomic_DNA"/>
</dbReference>
<proteinExistence type="predicted"/>
<evidence type="ECO:0000256" key="1">
    <source>
        <dbReference type="SAM" id="MobiDB-lite"/>
    </source>
</evidence>
<protein>
    <submittedName>
        <fullName evidence="2">Uncharacterized protein</fullName>
    </submittedName>
</protein>
<evidence type="ECO:0000313" key="3">
    <source>
        <dbReference type="Proteomes" id="UP001199106"/>
    </source>
</evidence>